<organism evidence="5 6">
    <name type="scientific">Pontibacillus salicampi</name>
    <dbReference type="NCBI Taxonomy" id="1449801"/>
    <lineage>
        <taxon>Bacteria</taxon>
        <taxon>Bacillati</taxon>
        <taxon>Bacillota</taxon>
        <taxon>Bacilli</taxon>
        <taxon>Bacillales</taxon>
        <taxon>Bacillaceae</taxon>
        <taxon>Pontibacillus</taxon>
    </lineage>
</organism>
<dbReference type="Gene3D" id="3.40.50.300">
    <property type="entry name" value="P-loop containing nucleotide triphosphate hydrolases"/>
    <property type="match status" value="1"/>
</dbReference>
<accession>A0ABV6LRS4</accession>
<keyword evidence="2" id="KW-0547">Nucleotide-binding</keyword>
<dbReference type="Proteomes" id="UP001589836">
    <property type="component" value="Unassembled WGS sequence"/>
</dbReference>
<dbReference type="InterPro" id="IPR003593">
    <property type="entry name" value="AAA+_ATPase"/>
</dbReference>
<dbReference type="SUPFAM" id="SSF52540">
    <property type="entry name" value="P-loop containing nucleoside triphosphate hydrolases"/>
    <property type="match status" value="1"/>
</dbReference>
<keyword evidence="3" id="KW-0067">ATP-binding</keyword>
<dbReference type="SMART" id="SM00382">
    <property type="entry name" value="AAA"/>
    <property type="match status" value="1"/>
</dbReference>
<name>A0ABV6LRS4_9BACI</name>
<proteinExistence type="inferred from homology"/>
<evidence type="ECO:0000256" key="2">
    <source>
        <dbReference type="ARBA" id="ARBA00022741"/>
    </source>
</evidence>
<gene>
    <name evidence="5" type="primary">phnL</name>
    <name evidence="5" type="ORF">ACFFGV_16185</name>
</gene>
<dbReference type="PANTHER" id="PTHR42798">
    <property type="entry name" value="LIPOPROTEIN-RELEASING SYSTEM ATP-BINDING PROTEIN LOLD"/>
    <property type="match status" value="1"/>
</dbReference>
<reference evidence="5 6" key="1">
    <citation type="submission" date="2024-09" db="EMBL/GenBank/DDBJ databases">
        <authorList>
            <person name="Sun Q."/>
            <person name="Mori K."/>
        </authorList>
    </citation>
    <scope>NUCLEOTIDE SEQUENCE [LARGE SCALE GENOMIC DNA]</scope>
    <source>
        <strain evidence="5 6">NCAIM B.02529</strain>
    </source>
</reference>
<evidence type="ECO:0000313" key="6">
    <source>
        <dbReference type="Proteomes" id="UP001589836"/>
    </source>
</evidence>
<dbReference type="Pfam" id="PF00005">
    <property type="entry name" value="ABC_tran"/>
    <property type="match status" value="1"/>
</dbReference>
<keyword evidence="6" id="KW-1185">Reference proteome</keyword>
<sequence length="236" mass="26639">MPELLKIQNLEKSFYMHHFDKTIQGCSGVSFTLNQGEFIGITGKSGAGKSTILRSVYRTYLPTAGSLIYQSDQFGEVDLATASEREILAIRRHEIGYVSQFLKVMPRVTAIEVVQKALVEMHYTREEAKEEAKKMLTHFQLSQSLWDAYPQTFSGGEKLRLNLAQAMVKKPKLLLLDEPTASLDAATKESVKDMIVQLKEEGTSMLGIFHDLEFMESVIDQQYNMKQGMMEEGVEA</sequence>
<dbReference type="GO" id="GO:0016829">
    <property type="term" value="F:lyase activity"/>
    <property type="evidence" value="ECO:0007669"/>
    <property type="project" value="UniProtKB-KW"/>
</dbReference>
<comment type="caution">
    <text evidence="5">The sequence shown here is derived from an EMBL/GenBank/DDBJ whole genome shotgun (WGS) entry which is preliminary data.</text>
</comment>
<keyword evidence="5" id="KW-0456">Lyase</keyword>
<dbReference type="RefSeq" id="WP_377349960.1">
    <property type="nucleotide sequence ID" value="NZ_JBHLTP010000013.1"/>
</dbReference>
<comment type="similarity">
    <text evidence="1">Belongs to the ABC transporter superfamily.</text>
</comment>
<evidence type="ECO:0000313" key="5">
    <source>
        <dbReference type="EMBL" id="MFC0525120.1"/>
    </source>
</evidence>
<dbReference type="PROSITE" id="PS50893">
    <property type="entry name" value="ABC_TRANSPORTER_2"/>
    <property type="match status" value="1"/>
</dbReference>
<feature type="domain" description="ABC transporter" evidence="4">
    <location>
        <begin position="5"/>
        <end position="236"/>
    </location>
</feature>
<protein>
    <submittedName>
        <fullName evidence="5">Phosphonate C-P lyase system protein PhnL</fullName>
    </submittedName>
</protein>
<dbReference type="PANTHER" id="PTHR42798:SF7">
    <property type="entry name" value="ALPHA-D-RIBOSE 1-METHYLPHOSPHONATE 5-TRIPHOSPHATE SYNTHASE SUBUNIT PHNL"/>
    <property type="match status" value="1"/>
</dbReference>
<evidence type="ECO:0000256" key="1">
    <source>
        <dbReference type="ARBA" id="ARBA00005417"/>
    </source>
</evidence>
<evidence type="ECO:0000256" key="3">
    <source>
        <dbReference type="ARBA" id="ARBA00022840"/>
    </source>
</evidence>
<evidence type="ECO:0000259" key="4">
    <source>
        <dbReference type="PROSITE" id="PS50893"/>
    </source>
</evidence>
<dbReference type="EMBL" id="JBHLTP010000013">
    <property type="protein sequence ID" value="MFC0525120.1"/>
    <property type="molecule type" value="Genomic_DNA"/>
</dbReference>
<dbReference type="NCBIfam" id="TIGR02324">
    <property type="entry name" value="CP_lyasePhnL"/>
    <property type="match status" value="1"/>
</dbReference>
<dbReference type="InterPro" id="IPR003439">
    <property type="entry name" value="ABC_transporter-like_ATP-bd"/>
</dbReference>
<dbReference type="InterPro" id="IPR012701">
    <property type="entry name" value="CP_lyase_PhnL"/>
</dbReference>
<dbReference type="InterPro" id="IPR027417">
    <property type="entry name" value="P-loop_NTPase"/>
</dbReference>